<evidence type="ECO:0000313" key="2">
    <source>
        <dbReference type="EMBL" id="QIK50409.1"/>
    </source>
</evidence>
<geneLocation type="mitochondrion" evidence="2"/>
<name>A0A6G7WDS4_9PLAT</name>
<keyword evidence="1" id="KW-1133">Transmembrane helix</keyword>
<organism evidence="2">
    <name type="scientific">Capsala pricei</name>
    <dbReference type="NCBI Taxonomy" id="651779"/>
    <lineage>
        <taxon>Eukaryota</taxon>
        <taxon>Metazoa</taxon>
        <taxon>Spiralia</taxon>
        <taxon>Lophotrochozoa</taxon>
        <taxon>Platyhelminthes</taxon>
        <taxon>Monogenea</taxon>
        <taxon>Monopisthocotylea</taxon>
        <taxon>Capsalidea</taxon>
        <taxon>Capsalidae</taxon>
        <taxon>Capsala</taxon>
    </lineage>
</organism>
<keyword evidence="2" id="KW-0496">Mitochondrion</keyword>
<protein>
    <submittedName>
        <fullName evidence="2">NADH dehydrogenase subunit 4L</fullName>
    </submittedName>
</protein>
<keyword evidence="1" id="KW-0812">Transmembrane</keyword>
<dbReference type="Pfam" id="PF06235">
    <property type="entry name" value="NAD4L"/>
    <property type="match status" value="1"/>
</dbReference>
<dbReference type="InterPro" id="IPR009356">
    <property type="entry name" value="NAD_DH_su4L"/>
</dbReference>
<reference evidence="2" key="1">
    <citation type="submission" date="2019-11" db="EMBL/GenBank/DDBJ databases">
        <authorList>
            <person name="Yang C."/>
        </authorList>
    </citation>
    <scope>NUCLEOTIDE SEQUENCE</scope>
    <source>
        <tissue evidence="2">Muscle</tissue>
    </source>
</reference>
<evidence type="ECO:0000256" key="1">
    <source>
        <dbReference type="SAM" id="Phobius"/>
    </source>
</evidence>
<proteinExistence type="predicted"/>
<gene>
    <name evidence="2" type="primary">nad4l</name>
</gene>
<dbReference type="AlphaFoldDB" id="A0A6G7WDS4"/>
<feature type="transmembrane region" description="Helical" evidence="1">
    <location>
        <begin position="51"/>
        <end position="75"/>
    </location>
</feature>
<accession>A0A6G7WDS4</accession>
<feature type="transmembrane region" description="Helical" evidence="1">
    <location>
        <begin position="6"/>
        <end position="30"/>
    </location>
</feature>
<keyword evidence="1" id="KW-0472">Membrane</keyword>
<sequence>MSLLYLFGLFIVFFSFFLSSFQFLSILVVLENLNVLILLNSCLLDSSSGNLCFLVFIVVATIEVTLSLVVLSRLWSQNLITS</sequence>
<dbReference type="EMBL" id="MN746360">
    <property type="protein sequence ID" value="QIK50409.1"/>
    <property type="molecule type" value="Genomic_DNA"/>
</dbReference>